<evidence type="ECO:0000313" key="1">
    <source>
        <dbReference type="EMBL" id="SDT06796.1"/>
    </source>
</evidence>
<reference evidence="2" key="1">
    <citation type="submission" date="2016-10" db="EMBL/GenBank/DDBJ databases">
        <authorList>
            <person name="Varghese N."/>
            <person name="Submissions S."/>
        </authorList>
    </citation>
    <scope>NUCLEOTIDE SEQUENCE [LARGE SCALE GENOMIC DNA]</scope>
    <source>
        <strain evidence="2">2SM5</strain>
    </source>
</reference>
<dbReference type="STRING" id="797277.SAMN05216198_3570"/>
<dbReference type="AlphaFoldDB" id="A0A1H1XDQ3"/>
<sequence length="264" mass="27473">MEAAGTVEAVLQELSDDEAQFMLEHYDTLGSFIGYSGAGLSIGTLMAGRHLDSISHTLANLEQLHQSSYARYSHLCHESFFNQRKILMAQLDNGLLPLVRKGAGIPDHPELKHALGISSRSLVHHWNQAGVPGEIPGYASHIDGINRAARYIKGGAWFATGLTIVSSEMAIAETCRVGREDECRQMKFTERGLLAGGAATGSLAGIAVKGARAGAVCVTIGAGSAGVGGLVCGLMVVGTVSVAAGAVGGRAGELTGELLYKATK</sequence>
<gene>
    <name evidence="1" type="ORF">SAMN05216198_3570</name>
</gene>
<proteinExistence type="predicted"/>
<name>A0A1H1XDQ3_9GAMM</name>
<evidence type="ECO:0000313" key="2">
    <source>
        <dbReference type="Proteomes" id="UP000243426"/>
    </source>
</evidence>
<dbReference type="Proteomes" id="UP000243426">
    <property type="component" value="Chromosome I"/>
</dbReference>
<keyword evidence="2" id="KW-1185">Reference proteome</keyword>
<protein>
    <submittedName>
        <fullName evidence="1">Uncharacterized protein</fullName>
    </submittedName>
</protein>
<dbReference type="RefSeq" id="WP_090275534.1">
    <property type="nucleotide sequence ID" value="NZ_LT629748.1"/>
</dbReference>
<accession>A0A1H1XDQ3</accession>
<dbReference type="OrthoDB" id="6352550at2"/>
<organism evidence="1 2">
    <name type="scientific">Halopseudomonas litoralis</name>
    <dbReference type="NCBI Taxonomy" id="797277"/>
    <lineage>
        <taxon>Bacteria</taxon>
        <taxon>Pseudomonadati</taxon>
        <taxon>Pseudomonadota</taxon>
        <taxon>Gammaproteobacteria</taxon>
        <taxon>Pseudomonadales</taxon>
        <taxon>Pseudomonadaceae</taxon>
        <taxon>Halopseudomonas</taxon>
    </lineage>
</organism>
<dbReference type="EMBL" id="LT629748">
    <property type="protein sequence ID" value="SDT06796.1"/>
    <property type="molecule type" value="Genomic_DNA"/>
</dbReference>